<evidence type="ECO:0000313" key="11">
    <source>
        <dbReference type="Proteomes" id="UP000509429"/>
    </source>
</evidence>
<dbReference type="Pfam" id="PF13098">
    <property type="entry name" value="Thioredoxin_2"/>
    <property type="match status" value="1"/>
</dbReference>
<name>A0A6N0HMY0_9GAMM</name>
<keyword evidence="3 7" id="KW-0732">Signal</keyword>
<evidence type="ECO:0000259" key="8">
    <source>
        <dbReference type="Pfam" id="PF10411"/>
    </source>
</evidence>
<evidence type="ECO:0000256" key="1">
    <source>
        <dbReference type="ARBA" id="ARBA00004418"/>
    </source>
</evidence>
<dbReference type="InterPro" id="IPR018950">
    <property type="entry name" value="DiS-bond_isomerase_DsbC/G_N"/>
</dbReference>
<proteinExistence type="inferred from homology"/>
<gene>
    <name evidence="10" type="ORF">HUE58_00405</name>
</gene>
<dbReference type="PANTHER" id="PTHR35272:SF3">
    <property type="entry name" value="THIOL:DISULFIDE INTERCHANGE PROTEIN DSBC"/>
    <property type="match status" value="1"/>
</dbReference>
<dbReference type="InterPro" id="IPR033954">
    <property type="entry name" value="DiS-bond_Isoase_DsbC/G"/>
</dbReference>
<evidence type="ECO:0000256" key="5">
    <source>
        <dbReference type="ARBA" id="ARBA00023157"/>
    </source>
</evidence>
<evidence type="ECO:0000256" key="3">
    <source>
        <dbReference type="ARBA" id="ARBA00022729"/>
    </source>
</evidence>
<dbReference type="InterPro" id="IPR012336">
    <property type="entry name" value="Thioredoxin-like_fold"/>
</dbReference>
<evidence type="ECO:0000256" key="2">
    <source>
        <dbReference type="ARBA" id="ARBA00009813"/>
    </source>
</evidence>
<keyword evidence="6 7" id="KW-0676">Redox-active center</keyword>
<dbReference type="InterPro" id="IPR036249">
    <property type="entry name" value="Thioredoxin-like_sf"/>
</dbReference>
<dbReference type="InterPro" id="IPR051470">
    <property type="entry name" value="Thiol:disulfide_interchange"/>
</dbReference>
<feature type="domain" description="Thioredoxin-like fold" evidence="9">
    <location>
        <begin position="109"/>
        <end position="232"/>
    </location>
</feature>
<dbReference type="Gene3D" id="3.40.30.10">
    <property type="entry name" value="Glutaredoxin"/>
    <property type="match status" value="1"/>
</dbReference>
<accession>A0A6N0HMY0</accession>
<dbReference type="AlphaFoldDB" id="A0A6N0HMY0"/>
<dbReference type="Gene3D" id="3.10.450.70">
    <property type="entry name" value="Disulphide bond isomerase, DsbC/G, N-terminal"/>
    <property type="match status" value="1"/>
</dbReference>
<reference evidence="10 11" key="1">
    <citation type="submission" date="2020-05" db="EMBL/GenBank/DDBJ databases">
        <title>Horizontal transmission and recombination maintain forever young bacterial symbiont genomes.</title>
        <authorList>
            <person name="Russell S.L."/>
            <person name="Pepper-Tunick E."/>
            <person name="Svedberg J."/>
            <person name="Byrne A."/>
            <person name="Ruelas Castillo J."/>
            <person name="Vollmers C."/>
            <person name="Beinart R.A."/>
            <person name="Corbett-Detig R."/>
        </authorList>
    </citation>
    <scope>NUCLEOTIDE SEQUENCE [LARGE SCALE GENOMIC DNA]</scope>
    <source>
        <strain evidence="10">JDF_Ridge</strain>
    </source>
</reference>
<comment type="similarity">
    <text evidence="2 7">Belongs to the thioredoxin family. DsbC subfamily.</text>
</comment>
<feature type="chain" id="PRO_5027141932" description="Thiol:disulfide interchange protein" evidence="7">
    <location>
        <begin position="19"/>
        <end position="239"/>
    </location>
</feature>
<dbReference type="Proteomes" id="UP000509429">
    <property type="component" value="Chromosome"/>
</dbReference>
<dbReference type="PANTHER" id="PTHR35272">
    <property type="entry name" value="THIOL:DISULFIDE INTERCHANGE PROTEIN DSBC-RELATED"/>
    <property type="match status" value="1"/>
</dbReference>
<keyword evidence="5" id="KW-1015">Disulfide bond</keyword>
<feature type="domain" description="Disulphide bond isomerase DsbC/G N-terminal" evidence="8">
    <location>
        <begin position="15"/>
        <end position="80"/>
    </location>
</feature>
<dbReference type="RefSeq" id="WP_174605134.1">
    <property type="nucleotide sequence ID" value="NZ_CP054490.1"/>
</dbReference>
<dbReference type="EMBL" id="CP054490">
    <property type="protein sequence ID" value="QKQ23694.1"/>
    <property type="molecule type" value="Genomic_DNA"/>
</dbReference>
<dbReference type="Pfam" id="PF10411">
    <property type="entry name" value="DsbC_N"/>
    <property type="match status" value="1"/>
</dbReference>
<dbReference type="GO" id="GO:0042597">
    <property type="term" value="C:periplasmic space"/>
    <property type="evidence" value="ECO:0007669"/>
    <property type="project" value="UniProtKB-SubCell"/>
</dbReference>
<comment type="subcellular location">
    <subcellularLocation>
        <location evidence="1 7">Periplasm</location>
    </subcellularLocation>
</comment>
<evidence type="ECO:0000313" key="10">
    <source>
        <dbReference type="EMBL" id="QKQ23694.1"/>
    </source>
</evidence>
<dbReference type="KEGG" id="reo:HUE58_00405"/>
<evidence type="ECO:0000259" key="9">
    <source>
        <dbReference type="Pfam" id="PF13098"/>
    </source>
</evidence>
<dbReference type="SUPFAM" id="SSF52833">
    <property type="entry name" value="Thioredoxin-like"/>
    <property type="match status" value="1"/>
</dbReference>
<organism evidence="10 11">
    <name type="scientific">Candidatus Ruthia endofausta</name>
    <dbReference type="NCBI Taxonomy" id="2738852"/>
    <lineage>
        <taxon>Bacteria</taxon>
        <taxon>Pseudomonadati</taxon>
        <taxon>Pseudomonadota</taxon>
        <taxon>Gammaproteobacteria</taxon>
        <taxon>Candidatus Pseudothioglobaceae</taxon>
        <taxon>Candidatus Ruthturnera</taxon>
    </lineage>
</organism>
<dbReference type="CDD" id="cd03020">
    <property type="entry name" value="DsbA_DsbC_DsbG"/>
    <property type="match status" value="1"/>
</dbReference>
<dbReference type="InterPro" id="IPR009094">
    <property type="entry name" value="DiS-bond_isomerase_DsbC/G_N_sf"/>
</dbReference>
<evidence type="ECO:0000256" key="6">
    <source>
        <dbReference type="ARBA" id="ARBA00023284"/>
    </source>
</evidence>
<keyword evidence="4 7" id="KW-0574">Periplasm</keyword>
<protein>
    <recommendedName>
        <fullName evidence="7">Thiol:disulfide interchange protein</fullName>
    </recommendedName>
</protein>
<feature type="signal peptide" evidence="7">
    <location>
        <begin position="1"/>
        <end position="18"/>
    </location>
</feature>
<evidence type="ECO:0000256" key="4">
    <source>
        <dbReference type="ARBA" id="ARBA00022764"/>
    </source>
</evidence>
<sequence>MFKLLFIAIILLVNSAFANKDTIINSLYPFFGTIGKQDIVKTPFDGIFEVIVHDPIDSLLISEDGRYLIQGDVVDLTTKQLMPMSGKVKLIKQTLINTINDHDKIIYPAKNEKYIIHVFTDVDCPFCKKLHYGMKQMNDLGITVKHLASPLASLHPTAQGKMEKIWCADDPLKAMDDYKKNNIVPNSKACHNPVADQLAISKQLGVNGTPAIFLSDGTHLPGYVPPAILLQKIKATIEK</sequence>
<evidence type="ECO:0000256" key="7">
    <source>
        <dbReference type="RuleBase" id="RU364038"/>
    </source>
</evidence>
<keyword evidence="11" id="KW-1185">Reference proteome</keyword>
<comment type="function">
    <text evidence="7">Required for disulfide bond formation in some periplasmic proteins. Acts by transferring its disulfide bond to other proteins and is reduced in the process.</text>
</comment>
<dbReference type="SUPFAM" id="SSF54423">
    <property type="entry name" value="DsbC/DsbG N-terminal domain-like"/>
    <property type="match status" value="1"/>
</dbReference>